<organism evidence="1 2">
    <name type="scientific">Acaulospora colombiana</name>
    <dbReference type="NCBI Taxonomy" id="27376"/>
    <lineage>
        <taxon>Eukaryota</taxon>
        <taxon>Fungi</taxon>
        <taxon>Fungi incertae sedis</taxon>
        <taxon>Mucoromycota</taxon>
        <taxon>Glomeromycotina</taxon>
        <taxon>Glomeromycetes</taxon>
        <taxon>Diversisporales</taxon>
        <taxon>Acaulosporaceae</taxon>
        <taxon>Acaulospora</taxon>
    </lineage>
</organism>
<dbReference type="EMBL" id="CAJVPT010015588">
    <property type="protein sequence ID" value="CAG8612948.1"/>
    <property type="molecule type" value="Genomic_DNA"/>
</dbReference>
<comment type="caution">
    <text evidence="1">The sequence shown here is derived from an EMBL/GenBank/DDBJ whole genome shotgun (WGS) entry which is preliminary data.</text>
</comment>
<name>A0ACA9MWD8_9GLOM</name>
<protein>
    <submittedName>
        <fullName evidence="1">12362_t:CDS:1</fullName>
    </submittedName>
</protein>
<proteinExistence type="predicted"/>
<evidence type="ECO:0000313" key="1">
    <source>
        <dbReference type="EMBL" id="CAG8612948.1"/>
    </source>
</evidence>
<reference evidence="1" key="1">
    <citation type="submission" date="2021-06" db="EMBL/GenBank/DDBJ databases">
        <authorList>
            <person name="Kallberg Y."/>
            <person name="Tangrot J."/>
            <person name="Rosling A."/>
        </authorList>
    </citation>
    <scope>NUCLEOTIDE SEQUENCE</scope>
    <source>
        <strain evidence="1">CL356</strain>
    </source>
</reference>
<dbReference type="Proteomes" id="UP000789525">
    <property type="component" value="Unassembled WGS sequence"/>
</dbReference>
<accession>A0ACA9MWD8</accession>
<gene>
    <name evidence="1" type="ORF">ACOLOM_LOCUS7079</name>
</gene>
<sequence length="212" mass="24004">MNAGLETFYRVIRKFVNLQTISAPSLDALFPSQSPPFIETSIITRSTLYPFRNVAELRLNGVYLNQREGKVTPVDLIRCLLDFPHLKTLFAHIQIDNGSVHPLMYPPTEAHCALRHLELTVARTSGQLMDSLAQFLQLTKNLETFELADRTMRKNMRGFDNSFIFQRGAFASELDIIRVVEALSGSHKTLVRLVITQYDPFLPEARAAVPIS</sequence>
<keyword evidence="2" id="KW-1185">Reference proteome</keyword>
<evidence type="ECO:0000313" key="2">
    <source>
        <dbReference type="Proteomes" id="UP000789525"/>
    </source>
</evidence>
<feature type="non-terminal residue" evidence="1">
    <location>
        <position position="212"/>
    </location>
</feature>